<gene>
    <name evidence="4" type="ORF">ACFQDH_07450</name>
</gene>
<comment type="caution">
    <text evidence="4">The sequence shown here is derived from an EMBL/GenBank/DDBJ whole genome shotgun (WGS) entry which is preliminary data.</text>
</comment>
<proteinExistence type="predicted"/>
<dbReference type="Gene3D" id="2.60.40.10">
    <property type="entry name" value="Immunoglobulins"/>
    <property type="match status" value="1"/>
</dbReference>
<dbReference type="InterPro" id="IPR008928">
    <property type="entry name" value="6-hairpin_glycosidase_sf"/>
</dbReference>
<dbReference type="CDD" id="cd00146">
    <property type="entry name" value="PKD"/>
    <property type="match status" value="1"/>
</dbReference>
<dbReference type="GO" id="GO:0016798">
    <property type="term" value="F:hydrolase activity, acting on glycosyl bonds"/>
    <property type="evidence" value="ECO:0007669"/>
    <property type="project" value="UniProtKB-KW"/>
</dbReference>
<dbReference type="InterPro" id="IPR050883">
    <property type="entry name" value="PNGase"/>
</dbReference>
<dbReference type="PANTHER" id="PTHR12143">
    <property type="entry name" value="PEPTIDE N-GLYCANASE PNGASE -RELATED"/>
    <property type="match status" value="1"/>
</dbReference>
<feature type="chain" id="PRO_5047304581" evidence="2">
    <location>
        <begin position="30"/>
        <end position="1526"/>
    </location>
</feature>
<dbReference type="InterPro" id="IPR035986">
    <property type="entry name" value="PKD_dom_sf"/>
</dbReference>
<dbReference type="SUPFAM" id="SSF48208">
    <property type="entry name" value="Six-hairpin glycosidases"/>
    <property type="match status" value="1"/>
</dbReference>
<protein>
    <submittedName>
        <fullName evidence="4">GH92 family glycosyl hydrolase</fullName>
        <ecNumber evidence="4">3.2.1.-</ecNumber>
    </submittedName>
</protein>
<feature type="compositionally biased region" description="Low complexity" evidence="1">
    <location>
        <begin position="1010"/>
        <end position="1040"/>
    </location>
</feature>
<dbReference type="InterPro" id="IPR013783">
    <property type="entry name" value="Ig-like_fold"/>
</dbReference>
<name>A0ABW2AEY0_9MICO</name>
<sequence>MRLGSCFTIATTTFAMTATCLLTPPSAQAATKHVSPWTTSFEASQPAPSTSKQFGPLVNVSGTGDANVPLVAKVGGGPTSGYNLHKGTGFTGTHGMQFSGINQAAGPARGADSLYDNVGHRISSGDELSYKVFPERGSSSSYASTYVAIDLIFTDGTRMSATPDATDTDGSPISASGHGTKKVLYTDQWNSIHIDLSRYAGKTVDKVIAVYDNPDDGGAGQKFSAWFDDLSVQPAPKVDLHNRASIVDTRRGTLSSGDFSRGNNLPATAMPNGFNFFTPMTDAKSRSWEYNYASANNDANLPSLQGIGVSHEPSPWMGDRNQLAIMPSPDAQPTSTLTDRALTFDHNDETARPDLYSVKFTDGIKTSLTPSDHAGVYKFTFPGSTGSVLLDKVAGDSMLHVAADGTVSGWVDNGNSDGATRMFVYGEFDRTPAKVGDATGDRSASARYASFDTSSDKTVELRLATSFISSAQAKHNLDLEVTNQSFDKVQKAANTAWNKRLGVIDVTGAGRTQLQSLYSNLYRMNLYPNSQFENVGTAAKPTYEHASPVLPTNGDATDTATNAQVKPGKIYVNNGFWDTYRTEWPAYSMLYPKLADELVDGFAQQYREGGWIARWSSPGYADLMTGTSSDTAFAEAYLEGSVDTKTALTAYDAALKNATVRSTNSAVGRKGLNTSPYAGYTSTNTGESVSWSLEDYINDAGIAKMASKLANDPKTPRSRVAQLKNDAAYLTSRSKDYVNLFNPATDFFQGRNADGSWHTFGGKPFDPTSWGDVFTETDGWNFAFHPTYDIPGLEALYGGSKGLIGKLDKFFATPETASNPGGYGGTIHEMREAAAVRMGQLGMSNQPSHHIPYVYAAAGKPSETQAKVREITRRLFVGSDIGEGYAGDEDNGETSSWYIFSALGFYPMSVGSGQYVIGSPLFRTATVHLDGGRKLTIDARDNSPQNIYIQAATLNGKPLQSATIDASLLQKGGKLSFQMGPKPSTWGASSSNGTPAKPLYDATTPGYGATTSSDGTSTTALVDDNSSTDTTFTSKTPTITWQSGSGPMTVDRYTLTSGADGGTPTSWTLEGSPDGGKSWVRLDQQKNQTFRWHDQLVPYSIAKPGSYDAYRLQVTASTGGAPTLSEFELSADPTGKQGDLTVSPVQGVETTVGTPLTSPLAVVSGVPGGAAAVSATADFHDGKGPQPATVSTTPLGRYAVSAPHTFDTAGLASVDIVASVAGTKVSASVEVGVSRDQLFADTMNGTCIGLPGSGADCDAGGVGFSRTSLADNGFVQGQTEKVPGTGLSFDIPKPVDGNDNVVADGQTVMFDPGTDATKISVIGTATQRDLSATATLHFSDGSTAPLSIGFGDWVGAAGSPKFGNIVVGKSAGRVSSGGTDSLTAAIFSTAPIDLPSGKQLVSITLPAAVGSASSGGRIHVFAFASDGDRSAVYTPITLTPKAVAGQQSGTAFTAELATATGGSGTPGATVNWGDGSAMDKADVVTSGSDWSIAGGHTYAKAGTYTVTVTADDGIKSETTTTKVTVS</sequence>
<dbReference type="InterPro" id="IPR005887">
    <property type="entry name" value="GH92_a_mannosidase_put"/>
</dbReference>
<keyword evidence="2" id="KW-0732">Signal</keyword>
<dbReference type="Proteomes" id="UP001596298">
    <property type="component" value="Unassembled WGS sequence"/>
</dbReference>
<reference evidence="5" key="1">
    <citation type="journal article" date="2019" name="Int. J. Syst. Evol. Microbiol.">
        <title>The Global Catalogue of Microorganisms (GCM) 10K type strain sequencing project: providing services to taxonomists for standard genome sequencing and annotation.</title>
        <authorList>
            <consortium name="The Broad Institute Genomics Platform"/>
            <consortium name="The Broad Institute Genome Sequencing Center for Infectious Disease"/>
            <person name="Wu L."/>
            <person name="Ma J."/>
        </authorList>
    </citation>
    <scope>NUCLEOTIDE SEQUENCE [LARGE SCALE GENOMIC DNA]</scope>
    <source>
        <strain evidence="5">CCUG 58127</strain>
    </source>
</reference>
<dbReference type="Gene3D" id="1.20.1610.10">
    <property type="entry name" value="alpha-1,2-mannosidases domains"/>
    <property type="match status" value="1"/>
</dbReference>
<accession>A0ABW2AEY0</accession>
<dbReference type="SUPFAM" id="SSF49299">
    <property type="entry name" value="PKD domain"/>
    <property type="match status" value="1"/>
</dbReference>
<dbReference type="Pfam" id="PF00801">
    <property type="entry name" value="PKD"/>
    <property type="match status" value="1"/>
</dbReference>
<evidence type="ECO:0000259" key="3">
    <source>
        <dbReference type="PROSITE" id="PS50093"/>
    </source>
</evidence>
<dbReference type="RefSeq" id="WP_382399940.1">
    <property type="nucleotide sequence ID" value="NZ_JBHSWH010000001.1"/>
</dbReference>
<dbReference type="Pfam" id="PF17678">
    <property type="entry name" value="Glyco_hydro_92N"/>
    <property type="match status" value="1"/>
</dbReference>
<dbReference type="InterPro" id="IPR012939">
    <property type="entry name" value="Glyco_hydro_92"/>
</dbReference>
<dbReference type="EC" id="3.2.1.-" evidence="4"/>
<keyword evidence="4" id="KW-0378">Hydrolase</keyword>
<evidence type="ECO:0000313" key="5">
    <source>
        <dbReference type="Proteomes" id="UP001596298"/>
    </source>
</evidence>
<dbReference type="NCBIfam" id="TIGR01180">
    <property type="entry name" value="aman2_put"/>
    <property type="match status" value="1"/>
</dbReference>
<feature type="signal peptide" evidence="2">
    <location>
        <begin position="1"/>
        <end position="29"/>
    </location>
</feature>
<dbReference type="Pfam" id="PF07971">
    <property type="entry name" value="Glyco_hydro_92"/>
    <property type="match status" value="1"/>
</dbReference>
<dbReference type="Gene3D" id="3.30.2080.10">
    <property type="entry name" value="GH92 mannosidase domain"/>
    <property type="match status" value="1"/>
</dbReference>
<dbReference type="PANTHER" id="PTHR12143:SF43">
    <property type="entry name" value="PUTATIVE-RELATED"/>
    <property type="match status" value="1"/>
</dbReference>
<dbReference type="EMBL" id="JBHSWH010000001">
    <property type="protein sequence ID" value="MFC6705104.1"/>
    <property type="molecule type" value="Genomic_DNA"/>
</dbReference>
<organism evidence="4 5">
    <name type="scientific">Flexivirga alba</name>
    <dbReference type="NCBI Taxonomy" id="702742"/>
    <lineage>
        <taxon>Bacteria</taxon>
        <taxon>Bacillati</taxon>
        <taxon>Actinomycetota</taxon>
        <taxon>Actinomycetes</taxon>
        <taxon>Micrococcales</taxon>
        <taxon>Dermacoccaceae</taxon>
        <taxon>Flexivirga</taxon>
    </lineage>
</organism>
<keyword evidence="4" id="KW-0326">Glycosidase</keyword>
<dbReference type="Gene3D" id="1.20.1050.60">
    <property type="entry name" value="alpha-1,2-mannosidase"/>
    <property type="match status" value="1"/>
</dbReference>
<dbReference type="Gene3D" id="2.70.98.10">
    <property type="match status" value="1"/>
</dbReference>
<evidence type="ECO:0000256" key="2">
    <source>
        <dbReference type="SAM" id="SignalP"/>
    </source>
</evidence>
<evidence type="ECO:0000256" key="1">
    <source>
        <dbReference type="SAM" id="MobiDB-lite"/>
    </source>
</evidence>
<feature type="domain" description="PKD" evidence="3">
    <location>
        <begin position="1439"/>
        <end position="1526"/>
    </location>
</feature>
<dbReference type="PROSITE" id="PS50093">
    <property type="entry name" value="PKD"/>
    <property type="match status" value="1"/>
</dbReference>
<dbReference type="Gene3D" id="2.60.120.260">
    <property type="entry name" value="Galactose-binding domain-like"/>
    <property type="match status" value="1"/>
</dbReference>
<dbReference type="InterPro" id="IPR014718">
    <property type="entry name" value="GH-type_carb-bd"/>
</dbReference>
<evidence type="ECO:0000313" key="4">
    <source>
        <dbReference type="EMBL" id="MFC6705104.1"/>
    </source>
</evidence>
<dbReference type="InterPro" id="IPR041371">
    <property type="entry name" value="GH92_N"/>
</dbReference>
<dbReference type="InterPro" id="IPR000601">
    <property type="entry name" value="PKD_dom"/>
</dbReference>
<keyword evidence="5" id="KW-1185">Reference proteome</keyword>
<feature type="region of interest" description="Disordered" evidence="1">
    <location>
        <begin position="1010"/>
        <end position="1047"/>
    </location>
</feature>